<accession>A0ABU1IQT1</accession>
<dbReference type="PANTHER" id="PTHR35336:SF5">
    <property type="entry name" value="ADENOSYLCOBINAMIDE AMIDOHYDROLASE"/>
    <property type="match status" value="1"/>
</dbReference>
<organism evidence="1 2">
    <name type="scientific">Desmospora profundinema</name>
    <dbReference type="NCBI Taxonomy" id="1571184"/>
    <lineage>
        <taxon>Bacteria</taxon>
        <taxon>Bacillati</taxon>
        <taxon>Bacillota</taxon>
        <taxon>Bacilli</taxon>
        <taxon>Bacillales</taxon>
        <taxon>Thermoactinomycetaceae</taxon>
        <taxon>Desmospora</taxon>
    </lineage>
</organism>
<dbReference type="RefSeq" id="WP_309865562.1">
    <property type="nucleotide sequence ID" value="NZ_JAVDQG010000004.1"/>
</dbReference>
<dbReference type="Pfam" id="PF01955">
    <property type="entry name" value="CbiZ"/>
    <property type="match status" value="1"/>
</dbReference>
<evidence type="ECO:0000313" key="1">
    <source>
        <dbReference type="EMBL" id="MDR6226105.1"/>
    </source>
</evidence>
<protein>
    <submittedName>
        <fullName evidence="1">Adenosylcobinamide amidohydrolase</fullName>
    </submittedName>
</protein>
<evidence type="ECO:0000313" key="2">
    <source>
        <dbReference type="Proteomes" id="UP001185012"/>
    </source>
</evidence>
<comment type="caution">
    <text evidence="1">The sequence shown here is derived from an EMBL/GenBank/DDBJ whole genome shotgun (WGS) entry which is preliminary data.</text>
</comment>
<dbReference type="PANTHER" id="PTHR35336">
    <property type="entry name" value="ADENOSYLCOBINAMIDE AMIDOHYDROLASE"/>
    <property type="match status" value="1"/>
</dbReference>
<sequence length="233" mass="24785">MTTHWPLWSEANWQVTVTPSHLTVDAPVEMEMLSSAPVGGGWFRGKRIVNRHVQKGYCHPRPVAETREWLGTQGMDPSATVALLTAARMEDAAVTEEAGEGFRLAAIVTAGVSNAARAGKAGPVYPLLTEPGTINTILIIDGQVDPCAMVNGVITATEAKTAVLQELDIRDGDGDVVTGTTTDAVVIAATQDPARGERHHYAGSASPLGRGIALAVHQALMRVLQRENRHGNR</sequence>
<dbReference type="Proteomes" id="UP001185012">
    <property type="component" value="Unassembled WGS sequence"/>
</dbReference>
<dbReference type="InterPro" id="IPR002808">
    <property type="entry name" value="AdoCbi_amidolase"/>
</dbReference>
<gene>
    <name evidence="1" type="ORF">JOE21_002111</name>
</gene>
<keyword evidence="2" id="KW-1185">Reference proteome</keyword>
<dbReference type="InterPro" id="IPR052209">
    <property type="entry name" value="CbiZ"/>
</dbReference>
<reference evidence="1 2" key="1">
    <citation type="submission" date="2023-07" db="EMBL/GenBank/DDBJ databases">
        <title>Genomic Encyclopedia of Type Strains, Phase IV (KMG-IV): sequencing the most valuable type-strain genomes for metagenomic binning, comparative biology and taxonomic classification.</title>
        <authorList>
            <person name="Goeker M."/>
        </authorList>
    </citation>
    <scope>NUCLEOTIDE SEQUENCE [LARGE SCALE GENOMIC DNA]</scope>
    <source>
        <strain evidence="1 2">DSM 45903</strain>
    </source>
</reference>
<name>A0ABU1IQT1_9BACL</name>
<dbReference type="EMBL" id="JAVDQG010000004">
    <property type="protein sequence ID" value="MDR6226105.1"/>
    <property type="molecule type" value="Genomic_DNA"/>
</dbReference>
<proteinExistence type="predicted"/>